<feature type="domain" description="NfeD-like C-terminal" evidence="2">
    <location>
        <begin position="82"/>
        <end position="137"/>
    </location>
</feature>
<sequence length="148" mass="15152">MWIWFGLAVLALIGEVATGTFYLLLVATGLAAGGLAAIGGLAVAGQLAVCGVVVIAGLLLLRFTGVLKKRGIDPHGNADINLDIGQTVTVTDWAGGRTARVWYRGASWDAVLASGCDPVPGEQVIAEVRGSQLIVKPRPSVSSSSVQG</sequence>
<accession>A0A193FWE1</accession>
<organism evidence="4 6">
    <name type="scientific">Bordetella bronchialis</name>
    <dbReference type="NCBI Taxonomy" id="463025"/>
    <lineage>
        <taxon>Bacteria</taxon>
        <taxon>Pseudomonadati</taxon>
        <taxon>Pseudomonadota</taxon>
        <taxon>Betaproteobacteria</taxon>
        <taxon>Burkholderiales</taxon>
        <taxon>Alcaligenaceae</taxon>
        <taxon>Bordetella</taxon>
    </lineage>
</organism>
<evidence type="ECO:0000313" key="3">
    <source>
        <dbReference type="EMBL" id="ANN66864.1"/>
    </source>
</evidence>
<dbReference type="EMBL" id="CP016171">
    <property type="protein sequence ID" value="ANN71940.1"/>
    <property type="molecule type" value="Genomic_DNA"/>
</dbReference>
<dbReference type="STRING" id="463025.BAU08_11905"/>
<dbReference type="Gene3D" id="2.40.50.140">
    <property type="entry name" value="Nucleic acid-binding proteins"/>
    <property type="match status" value="1"/>
</dbReference>
<keyword evidence="1" id="KW-0472">Membrane</keyword>
<dbReference type="Pfam" id="PF01957">
    <property type="entry name" value="NfeD"/>
    <property type="match status" value="1"/>
</dbReference>
<dbReference type="AlphaFoldDB" id="A0A193FWE1"/>
<gene>
    <name evidence="3" type="ORF">BAU06_11710</name>
    <name evidence="4" type="ORF">BAU08_11905</name>
</gene>
<keyword evidence="1" id="KW-0812">Transmembrane</keyword>
<proteinExistence type="predicted"/>
<evidence type="ECO:0000313" key="5">
    <source>
        <dbReference type="Proteomes" id="UP000091897"/>
    </source>
</evidence>
<feature type="transmembrane region" description="Helical" evidence="1">
    <location>
        <begin position="34"/>
        <end position="61"/>
    </location>
</feature>
<dbReference type="InterPro" id="IPR002810">
    <property type="entry name" value="NfeD-like_C"/>
</dbReference>
<dbReference type="InterPro" id="IPR012340">
    <property type="entry name" value="NA-bd_OB-fold"/>
</dbReference>
<keyword evidence="5" id="KW-1185">Reference proteome</keyword>
<dbReference type="Proteomes" id="UP000092213">
    <property type="component" value="Chromosome"/>
</dbReference>
<dbReference type="EMBL" id="CP016170">
    <property type="protein sequence ID" value="ANN66864.1"/>
    <property type="molecule type" value="Genomic_DNA"/>
</dbReference>
<evidence type="ECO:0000313" key="6">
    <source>
        <dbReference type="Proteomes" id="UP000092213"/>
    </source>
</evidence>
<evidence type="ECO:0000313" key="4">
    <source>
        <dbReference type="EMBL" id="ANN71940.1"/>
    </source>
</evidence>
<keyword evidence="1" id="KW-1133">Transmembrane helix</keyword>
<dbReference type="OrthoDB" id="5654021at2"/>
<name>A0A193FWE1_9BORD</name>
<dbReference type="KEGG" id="bbro:BAU06_11710"/>
<evidence type="ECO:0000256" key="1">
    <source>
        <dbReference type="SAM" id="Phobius"/>
    </source>
</evidence>
<dbReference type="Proteomes" id="UP000091897">
    <property type="component" value="Chromosome"/>
</dbReference>
<protein>
    <submittedName>
        <fullName evidence="4">NfeD-like family protein 1</fullName>
    </submittedName>
</protein>
<evidence type="ECO:0000259" key="2">
    <source>
        <dbReference type="Pfam" id="PF01957"/>
    </source>
</evidence>
<reference evidence="5 6" key="1">
    <citation type="submission" date="2016-06" db="EMBL/GenBank/DDBJ databases">
        <title>Complete genome sequences of Bordetella bronchialis and Bordetella flabilis.</title>
        <authorList>
            <person name="LiPuma J.J."/>
            <person name="Spilker T."/>
        </authorList>
    </citation>
    <scope>NUCLEOTIDE SEQUENCE [LARGE SCALE GENOMIC DNA]</scope>
    <source>
        <strain evidence="4 6">AU17976</strain>
        <strain evidence="3 5">AU3182</strain>
    </source>
</reference>
<dbReference type="RefSeq" id="WP_066349140.1">
    <property type="nucleotide sequence ID" value="NZ_CBCSFJ010000029.1"/>
</dbReference>